<feature type="region of interest" description="Disordered" evidence="2">
    <location>
        <begin position="1"/>
        <end position="45"/>
    </location>
</feature>
<keyword evidence="5" id="KW-1185">Reference proteome</keyword>
<feature type="coiled-coil region" evidence="1">
    <location>
        <begin position="500"/>
        <end position="530"/>
    </location>
</feature>
<dbReference type="EMBL" id="CAJNNW010028179">
    <property type="protein sequence ID" value="CAE8695005.1"/>
    <property type="molecule type" value="Genomic_DNA"/>
</dbReference>
<evidence type="ECO:0000256" key="2">
    <source>
        <dbReference type="SAM" id="MobiDB-lite"/>
    </source>
</evidence>
<feature type="non-terminal residue" evidence="3">
    <location>
        <position position="1"/>
    </location>
</feature>
<dbReference type="Proteomes" id="UP000626109">
    <property type="component" value="Unassembled WGS sequence"/>
</dbReference>
<sequence length="636" mass="70027">MLPIRLQPVGSTPRRRSSPGPHASSLGPRAAPGQGHESGLGRSAAGGNHGVILPWASSPERRLVLEPITTSPPTCIRRVPDPIGPCRVPPPQVVNPHLKDAEMSVDFLCRKFEVLTNQLRQEEAAREAAERRGTLLAAEAKVAEEALAKARESSLAAVRASASCANQLAAKQAAQLQEEAVNFHEQRCMRLAEECRDGSTRCDVALQQLAAEDREAVRSRFESAEVIRRLRQLEADSQVSKEDLRIELQRQLLARNELQSMEQALDAASRAVRLSIQDVEQRQGQLVERQWQISEHDARLQALSESVEDARSETLRRCRRVDSVEEETRTVEAHATLVRQELGVAQRDLQARQLELKAEAEMMAALDGEIVAAETQRAADTREVAAHRQATSEVELAMTASREKSFEACHLKEALCRQIKDLGAEEEQHVAVASAIRRQRHADDLAFEDVQGELQAAFRRKEALAEEISVNTKACDAYALQLRMLRPEISDADERSGRLESALAQRARELEDELQRQRDLKQELAAVSEALNEAHFSGMKLEAELESLEGRRQSGAVLGEQGPMWRPSMPEPLAAGSRTGSPGRGSRMLPMTPQTTSLRGGSRTSSPAGPERWLASRQQQGLSGVRKPPASLTGSP</sequence>
<accession>A0A813H259</accession>
<feature type="compositionally biased region" description="Low complexity" evidence="2">
    <location>
        <begin position="595"/>
        <end position="606"/>
    </location>
</feature>
<name>A0A813H259_POLGL</name>
<organism evidence="3 5">
    <name type="scientific">Polarella glacialis</name>
    <name type="common">Dinoflagellate</name>
    <dbReference type="NCBI Taxonomy" id="89957"/>
    <lineage>
        <taxon>Eukaryota</taxon>
        <taxon>Sar</taxon>
        <taxon>Alveolata</taxon>
        <taxon>Dinophyceae</taxon>
        <taxon>Suessiales</taxon>
        <taxon>Suessiaceae</taxon>
        <taxon>Polarella</taxon>
    </lineage>
</organism>
<evidence type="ECO:0000313" key="3">
    <source>
        <dbReference type="EMBL" id="CAE8631799.1"/>
    </source>
</evidence>
<comment type="caution">
    <text evidence="3">The sequence shown here is derived from an EMBL/GenBank/DDBJ whole genome shotgun (WGS) entry which is preliminary data.</text>
</comment>
<reference evidence="3" key="1">
    <citation type="submission" date="2021-02" db="EMBL/GenBank/DDBJ databases">
        <authorList>
            <person name="Dougan E. K."/>
            <person name="Rhodes N."/>
            <person name="Thang M."/>
            <person name="Chan C."/>
        </authorList>
    </citation>
    <scope>NUCLEOTIDE SEQUENCE</scope>
</reference>
<protein>
    <submittedName>
        <fullName evidence="3">Uncharacterized protein</fullName>
    </submittedName>
</protein>
<feature type="region of interest" description="Disordered" evidence="2">
    <location>
        <begin position="557"/>
        <end position="636"/>
    </location>
</feature>
<proteinExistence type="predicted"/>
<evidence type="ECO:0000256" key="1">
    <source>
        <dbReference type="SAM" id="Coils"/>
    </source>
</evidence>
<gene>
    <name evidence="3" type="ORF">PGLA1383_LOCUS47801</name>
    <name evidence="4" type="ORF">PGLA2088_LOCUS29141</name>
</gene>
<evidence type="ECO:0000313" key="4">
    <source>
        <dbReference type="EMBL" id="CAE8695005.1"/>
    </source>
</evidence>
<feature type="coiled-coil region" evidence="1">
    <location>
        <begin position="166"/>
        <end position="194"/>
    </location>
</feature>
<keyword evidence="1" id="KW-0175">Coiled coil</keyword>
<dbReference type="OrthoDB" id="438085at2759"/>
<dbReference type="AlphaFoldDB" id="A0A813H259"/>
<evidence type="ECO:0000313" key="5">
    <source>
        <dbReference type="Proteomes" id="UP000654075"/>
    </source>
</evidence>
<feature type="compositionally biased region" description="Low complexity" evidence="2">
    <location>
        <begin position="576"/>
        <end position="587"/>
    </location>
</feature>
<dbReference type="Proteomes" id="UP000654075">
    <property type="component" value="Unassembled WGS sequence"/>
</dbReference>
<dbReference type="EMBL" id="CAJNNV010030210">
    <property type="protein sequence ID" value="CAE8631799.1"/>
    <property type="molecule type" value="Genomic_DNA"/>
</dbReference>